<proteinExistence type="predicted"/>
<protein>
    <recommendedName>
        <fullName evidence="1">F-box domain-containing protein</fullName>
    </recommendedName>
</protein>
<feature type="domain" description="F-box" evidence="1">
    <location>
        <begin position="35"/>
        <end position="82"/>
    </location>
</feature>
<dbReference type="Pfam" id="PF12937">
    <property type="entry name" value="F-box-like"/>
    <property type="match status" value="1"/>
</dbReference>
<dbReference type="Proteomes" id="UP001375240">
    <property type="component" value="Unassembled WGS sequence"/>
</dbReference>
<dbReference type="InterPro" id="IPR036047">
    <property type="entry name" value="F-box-like_dom_sf"/>
</dbReference>
<comment type="caution">
    <text evidence="2">The sequence shown here is derived from an EMBL/GenBank/DDBJ whole genome shotgun (WGS) entry which is preliminary data.</text>
</comment>
<dbReference type="SUPFAM" id="SSF81383">
    <property type="entry name" value="F-box domain"/>
    <property type="match status" value="1"/>
</dbReference>
<name>A0AAV9V5R5_9PEZI</name>
<evidence type="ECO:0000313" key="3">
    <source>
        <dbReference type="Proteomes" id="UP001375240"/>
    </source>
</evidence>
<reference evidence="2 3" key="1">
    <citation type="submission" date="2019-10" db="EMBL/GenBank/DDBJ databases">
        <authorList>
            <person name="Palmer J.M."/>
        </authorList>
    </citation>
    <scope>NUCLEOTIDE SEQUENCE [LARGE SCALE GENOMIC DNA]</scope>
    <source>
        <strain evidence="2 3">TWF696</strain>
    </source>
</reference>
<keyword evidence="3" id="KW-1185">Reference proteome</keyword>
<dbReference type="PROSITE" id="PS50181">
    <property type="entry name" value="FBOX"/>
    <property type="match status" value="1"/>
</dbReference>
<dbReference type="InterPro" id="IPR001810">
    <property type="entry name" value="F-box_dom"/>
</dbReference>
<accession>A0AAV9V5R5</accession>
<dbReference type="AlphaFoldDB" id="A0AAV9V5R5"/>
<dbReference type="EMBL" id="JAVHNQ010000003">
    <property type="protein sequence ID" value="KAK6352936.1"/>
    <property type="molecule type" value="Genomic_DNA"/>
</dbReference>
<evidence type="ECO:0000313" key="2">
    <source>
        <dbReference type="EMBL" id="KAK6352936.1"/>
    </source>
</evidence>
<organism evidence="2 3">
    <name type="scientific">Orbilia brochopaga</name>
    <dbReference type="NCBI Taxonomy" id="3140254"/>
    <lineage>
        <taxon>Eukaryota</taxon>
        <taxon>Fungi</taxon>
        <taxon>Dikarya</taxon>
        <taxon>Ascomycota</taxon>
        <taxon>Pezizomycotina</taxon>
        <taxon>Orbiliomycetes</taxon>
        <taxon>Orbiliales</taxon>
        <taxon>Orbiliaceae</taxon>
        <taxon>Orbilia</taxon>
    </lineage>
</organism>
<evidence type="ECO:0000259" key="1">
    <source>
        <dbReference type="PROSITE" id="PS50181"/>
    </source>
</evidence>
<sequence>MPRRYYTIFTDLIALAASVRGRFLKMEMQPNAASPTTIASLPTELVTQVLSYDDLTEQDKAAFGATCHRFRDIAHPMLYRKFDWVAPYQSTSVLEEWIGLLALLFEDFLKPLIDFLMKIFGPAKVEDKKRIAFTERASLVREMSVLGGYQYYKDVGLIMRCYEPRCEGESFVELFQPFENLVRVELDDCAALTWPGYLTVVANLLVTKTRLEHLMLRHRLGPRPEDRVKADLPPIMEILTNGIVTRLKSLSMIIGRRSDPSHMGYEQFAQLMEVLRGAVGEVTTFEVFAHNSKIAETDKILQDGSVKPWAMPKLKVAHLHLLSFPGWSPLASFEAGSLVGVRKLKVMFDVNSGDMAEVAKNLSVFEALEELEIWDPVFATDWEYVEEEMPPLCRRKFPVIKDALPRLKVLRWIMGQNYGIMTTTVDLDVEDIDPWKKVSVSWSHDPLPREEITENLPDRLKDVKQGYLETGSLIHPTAIDGYLI</sequence>
<gene>
    <name evidence="2" type="ORF">TWF696_004931</name>
</gene>